<dbReference type="GeneID" id="37143013"/>
<dbReference type="STRING" id="1448315.A0A319DAZ7"/>
<reference evidence="1 2" key="1">
    <citation type="submission" date="2016-12" db="EMBL/GenBank/DDBJ databases">
        <title>The genomes of Aspergillus section Nigri reveals drivers in fungal speciation.</title>
        <authorList>
            <consortium name="DOE Joint Genome Institute"/>
            <person name="Vesth T.C."/>
            <person name="Nybo J."/>
            <person name="Theobald S."/>
            <person name="Brandl J."/>
            <person name="Frisvad J.C."/>
            <person name="Nielsen K.F."/>
            <person name="Lyhne E.K."/>
            <person name="Kogle M.E."/>
            <person name="Kuo A."/>
            <person name="Riley R."/>
            <person name="Clum A."/>
            <person name="Nolan M."/>
            <person name="Lipzen A."/>
            <person name="Salamov A."/>
            <person name="Henrissat B."/>
            <person name="Wiebenga A."/>
            <person name="De Vries R.P."/>
            <person name="Grigoriev I.V."/>
            <person name="Mortensen U.H."/>
            <person name="Andersen M.R."/>
            <person name="Baker S.E."/>
        </authorList>
    </citation>
    <scope>NUCLEOTIDE SEQUENCE [LARGE SCALE GENOMIC DNA]</scope>
    <source>
        <strain evidence="1 2">CBS 121591</strain>
    </source>
</reference>
<dbReference type="RefSeq" id="XP_025495418.1">
    <property type="nucleotide sequence ID" value="XM_025640271.1"/>
</dbReference>
<sequence length="183" mass="20368">MTAARPRFPAQCTISSQLAIDRSAFVRVLAEIGKLVDGILTRIFPLGTLCAAEQYLVESNMQELDAHEDSSVGEGWQEIQRLHLGLLYHTMRMLIHRPMVVFTTFFDLNREAQQHAPGVIRLQESIDISMSSACNIIRFAQESLGTRQPDARSDKSLASYLVAACITLLYQVLDPATAIAYAK</sequence>
<dbReference type="Proteomes" id="UP000248340">
    <property type="component" value="Unassembled WGS sequence"/>
</dbReference>
<keyword evidence="2" id="KW-1185">Reference proteome</keyword>
<evidence type="ECO:0000313" key="1">
    <source>
        <dbReference type="EMBL" id="PYH85218.1"/>
    </source>
</evidence>
<organism evidence="1 2">
    <name type="scientific">Aspergillus uvarum CBS 121591</name>
    <dbReference type="NCBI Taxonomy" id="1448315"/>
    <lineage>
        <taxon>Eukaryota</taxon>
        <taxon>Fungi</taxon>
        <taxon>Dikarya</taxon>
        <taxon>Ascomycota</taxon>
        <taxon>Pezizomycotina</taxon>
        <taxon>Eurotiomycetes</taxon>
        <taxon>Eurotiomycetidae</taxon>
        <taxon>Eurotiales</taxon>
        <taxon>Aspergillaceae</taxon>
        <taxon>Aspergillus</taxon>
        <taxon>Aspergillus subgen. Circumdati</taxon>
    </lineage>
</organism>
<dbReference type="EMBL" id="KZ821680">
    <property type="protein sequence ID" value="PYH85218.1"/>
    <property type="molecule type" value="Genomic_DNA"/>
</dbReference>
<dbReference type="OrthoDB" id="4487189at2759"/>
<accession>A0A319DAZ7</accession>
<evidence type="ECO:0000313" key="2">
    <source>
        <dbReference type="Proteomes" id="UP000248340"/>
    </source>
</evidence>
<dbReference type="VEuPathDB" id="FungiDB:BO82DRAFT_423911"/>
<dbReference type="CDD" id="cd12148">
    <property type="entry name" value="fungal_TF_MHR"/>
    <property type="match status" value="1"/>
</dbReference>
<gene>
    <name evidence="1" type="ORF">BO82DRAFT_423911</name>
</gene>
<proteinExistence type="predicted"/>
<name>A0A319DAZ7_9EURO</name>
<dbReference type="AlphaFoldDB" id="A0A319DAZ7"/>
<protein>
    <submittedName>
        <fullName evidence="1">Uncharacterized protein</fullName>
    </submittedName>
</protein>